<dbReference type="CDD" id="cd20557">
    <property type="entry name" value="CYCLIN_ScPCL1-like"/>
    <property type="match status" value="1"/>
</dbReference>
<dbReference type="SUPFAM" id="SSF47954">
    <property type="entry name" value="Cyclin-like"/>
    <property type="match status" value="1"/>
</dbReference>
<dbReference type="EMBL" id="CAJVPK010000763">
    <property type="protein sequence ID" value="CAG8547089.1"/>
    <property type="molecule type" value="Genomic_DNA"/>
</dbReference>
<protein>
    <submittedName>
        <fullName evidence="1">2110_t:CDS:1</fullName>
    </submittedName>
</protein>
<comment type="caution">
    <text evidence="1">The sequence shown here is derived from an EMBL/GenBank/DDBJ whole genome shotgun (WGS) entry which is preliminary data.</text>
</comment>
<dbReference type="OrthoDB" id="10250320at2759"/>
<dbReference type="InterPro" id="IPR036915">
    <property type="entry name" value="Cyclin-like_sf"/>
</dbReference>
<dbReference type="AlphaFoldDB" id="A0A9N9AYV8"/>
<evidence type="ECO:0000313" key="2">
    <source>
        <dbReference type="Proteomes" id="UP000789706"/>
    </source>
</evidence>
<organism evidence="1 2">
    <name type="scientific">Diversispora eburnea</name>
    <dbReference type="NCBI Taxonomy" id="1213867"/>
    <lineage>
        <taxon>Eukaryota</taxon>
        <taxon>Fungi</taxon>
        <taxon>Fungi incertae sedis</taxon>
        <taxon>Mucoromycota</taxon>
        <taxon>Glomeromycotina</taxon>
        <taxon>Glomeromycetes</taxon>
        <taxon>Diversisporales</taxon>
        <taxon>Diversisporaceae</taxon>
        <taxon>Diversispora</taxon>
    </lineage>
</organism>
<sequence>MTCLAYYDNSSANGSNDFHATIQRNVNINEEGEKGKNSATSSCYKPLPLELTNFIAESMCGILMTYQTPQTINWPLPELVFFVEKVTTRAKIDYHTAIVALILVSRLKKKLPKNAFGEYTYHRLFLSAILVASKDLAPEISGIYSVQDVNQMEKSFRKILGLQIEVYDDDVRNFVEKNKNALGIC</sequence>
<keyword evidence="2" id="KW-1185">Reference proteome</keyword>
<proteinExistence type="predicted"/>
<gene>
    <name evidence="1" type="ORF">DEBURN_LOCUS6911</name>
</gene>
<name>A0A9N9AYV8_9GLOM</name>
<accession>A0A9N9AYV8</accession>
<evidence type="ECO:0000313" key="1">
    <source>
        <dbReference type="EMBL" id="CAG8547089.1"/>
    </source>
</evidence>
<dbReference type="Proteomes" id="UP000789706">
    <property type="component" value="Unassembled WGS sequence"/>
</dbReference>
<reference evidence="1" key="1">
    <citation type="submission" date="2021-06" db="EMBL/GenBank/DDBJ databases">
        <authorList>
            <person name="Kallberg Y."/>
            <person name="Tangrot J."/>
            <person name="Rosling A."/>
        </authorList>
    </citation>
    <scope>NUCLEOTIDE SEQUENCE</scope>
    <source>
        <strain evidence="1">AZ414A</strain>
    </source>
</reference>
<dbReference type="Gene3D" id="1.10.472.10">
    <property type="entry name" value="Cyclin-like"/>
    <property type="match status" value="1"/>
</dbReference>